<dbReference type="Proteomes" id="UP001597389">
    <property type="component" value="Unassembled WGS sequence"/>
</dbReference>
<accession>A0ABW4ZE23</accession>
<feature type="compositionally biased region" description="Basic residues" evidence="1">
    <location>
        <begin position="52"/>
        <end position="61"/>
    </location>
</feature>
<dbReference type="EMBL" id="JBHUJB010000074">
    <property type="protein sequence ID" value="MFD2160271.1"/>
    <property type="molecule type" value="Genomic_DNA"/>
</dbReference>
<keyword evidence="3" id="KW-1185">Reference proteome</keyword>
<evidence type="ECO:0000256" key="1">
    <source>
        <dbReference type="SAM" id="MobiDB-lite"/>
    </source>
</evidence>
<feature type="region of interest" description="Disordered" evidence="1">
    <location>
        <begin position="39"/>
        <end position="61"/>
    </location>
</feature>
<proteinExistence type="predicted"/>
<evidence type="ECO:0000313" key="2">
    <source>
        <dbReference type="EMBL" id="MFD2160271.1"/>
    </source>
</evidence>
<reference evidence="3" key="1">
    <citation type="journal article" date="2019" name="Int. J. Syst. Evol. Microbiol.">
        <title>The Global Catalogue of Microorganisms (GCM) 10K type strain sequencing project: providing services to taxonomists for standard genome sequencing and annotation.</title>
        <authorList>
            <consortium name="The Broad Institute Genomics Platform"/>
            <consortium name="The Broad Institute Genome Sequencing Center for Infectious Disease"/>
            <person name="Wu L."/>
            <person name="Ma J."/>
        </authorList>
    </citation>
    <scope>NUCLEOTIDE SEQUENCE [LARGE SCALE GENOMIC DNA]</scope>
    <source>
        <strain evidence="3">CCUG 57942</strain>
    </source>
</reference>
<dbReference type="RefSeq" id="WP_377085872.1">
    <property type="nucleotide sequence ID" value="NZ_JBHSJL010000008.1"/>
</dbReference>
<sequence>MQSANAITEEELDRFLNEEFEPEGLNYIEEVMADDQGTDEDGLVKRFGGPPGRRRYKSKQKTKSYFKKQKRDLKKTIRETVCKLVIDILPDEDYLKELAKKLTDALIKVIPVGVDIILSLLRKLFEKAIFKVLQWLLGLLEAGVERICDGVDEDTPSPLAPVLA</sequence>
<name>A0ABW4ZE23_9BACT</name>
<comment type="caution">
    <text evidence="2">The sequence shown here is derived from an EMBL/GenBank/DDBJ whole genome shotgun (WGS) entry which is preliminary data.</text>
</comment>
<organism evidence="2 3">
    <name type="scientific">Rubritalea tangerina</name>
    <dbReference type="NCBI Taxonomy" id="430798"/>
    <lineage>
        <taxon>Bacteria</taxon>
        <taxon>Pseudomonadati</taxon>
        <taxon>Verrucomicrobiota</taxon>
        <taxon>Verrucomicrobiia</taxon>
        <taxon>Verrucomicrobiales</taxon>
        <taxon>Rubritaleaceae</taxon>
        <taxon>Rubritalea</taxon>
    </lineage>
</organism>
<protein>
    <submittedName>
        <fullName evidence="2">Uncharacterized protein</fullName>
    </submittedName>
</protein>
<evidence type="ECO:0000313" key="3">
    <source>
        <dbReference type="Proteomes" id="UP001597389"/>
    </source>
</evidence>
<gene>
    <name evidence="2" type="ORF">ACFSW8_15315</name>
</gene>